<evidence type="ECO:0000259" key="15">
    <source>
        <dbReference type="PROSITE" id="PS50011"/>
    </source>
</evidence>
<dbReference type="InterPro" id="IPR000719">
    <property type="entry name" value="Prot_kinase_dom"/>
</dbReference>
<dbReference type="PANTHER" id="PTHR43289:SF6">
    <property type="entry name" value="SERINE_THREONINE-PROTEIN KINASE NEKL-3"/>
    <property type="match status" value="1"/>
</dbReference>
<evidence type="ECO:0000256" key="5">
    <source>
        <dbReference type="ARBA" id="ARBA00022679"/>
    </source>
</evidence>
<evidence type="ECO:0000256" key="3">
    <source>
        <dbReference type="ARBA" id="ARBA00022475"/>
    </source>
</evidence>
<sequence length="587" mass="61781">MLSVGSVFAGYRIERVLGAGGMGTVYLARNPDLPRSEALKVLAAELSRDPDFRTRFIREADVAAALDHPNIVSIHQRGQWEGQLWIAMQYVDGVNAEDALRAAPMPAAQAVYVVGEIAKAVDYAHQRGVVHRDIKPANFLLSGQAGADQRVLLGDFGIARALDDAGLTATGSVLATLSYAAPEVLAGQSFDGRADLYSLGCTLFRLLTGEVPFAAGGGAVAVIAAHLHWPPPKITDRLPGLSTAMDGVIATAMAKDPAHRFTSARELAHAATAALEGRVTAGRTPPRLEPSGISSGTPPDSRWWQQHPSGPPTELASPPVNGQPNFAPAGPKSRRRISATVAALILAVGGALTAAIMTSHQRPPGKSIIDTTLAPPTTVTSPTPSPPPMVKPADLPRLLPPLDDVKNFVGIQNLLPEPPTFQPSQTSGDVDPEECRPILGGGAHNSYDMRDVTGYYSLVINEPRDGPPLQMVGEVVLAFRDPAAAQQQLANSLSIWRRCGGSTMTVFGHAPGSKPVKTAMGVPDIVENGITTLVATAQGPLLRARLDRAIAAKNNVLIDVNVGLINTDRGQQAVLDVTDYSLSKIPG</sequence>
<feature type="compositionally biased region" description="Polar residues" evidence="14">
    <location>
        <begin position="292"/>
        <end position="308"/>
    </location>
</feature>
<feature type="domain" description="Protein kinase" evidence="15">
    <location>
        <begin position="11"/>
        <end position="272"/>
    </location>
</feature>
<proteinExistence type="predicted"/>
<organism evidence="16 17">
    <name type="scientific">Mycobacterium paraffinicum</name>
    <dbReference type="NCBI Taxonomy" id="53378"/>
    <lineage>
        <taxon>Bacteria</taxon>
        <taxon>Bacillati</taxon>
        <taxon>Actinomycetota</taxon>
        <taxon>Actinomycetes</taxon>
        <taxon>Mycobacteriales</taxon>
        <taxon>Mycobacteriaceae</taxon>
        <taxon>Mycobacterium</taxon>
    </lineage>
</organism>
<dbReference type="PROSITE" id="PS00108">
    <property type="entry name" value="PROTEIN_KINASE_ST"/>
    <property type="match status" value="1"/>
</dbReference>
<dbReference type="Gene3D" id="3.40.1000.70">
    <property type="entry name" value="PknH-like extracellular domain"/>
    <property type="match status" value="1"/>
</dbReference>
<comment type="catalytic activity">
    <reaction evidence="13">
        <text>L-seryl-[protein] + ATP = O-phospho-L-seryl-[protein] + ADP + H(+)</text>
        <dbReference type="Rhea" id="RHEA:17989"/>
        <dbReference type="Rhea" id="RHEA-COMP:9863"/>
        <dbReference type="Rhea" id="RHEA-COMP:11604"/>
        <dbReference type="ChEBI" id="CHEBI:15378"/>
        <dbReference type="ChEBI" id="CHEBI:29999"/>
        <dbReference type="ChEBI" id="CHEBI:30616"/>
        <dbReference type="ChEBI" id="CHEBI:83421"/>
        <dbReference type="ChEBI" id="CHEBI:456216"/>
        <dbReference type="EC" id="2.7.11.1"/>
    </reaction>
</comment>
<dbReference type="SMART" id="SM00220">
    <property type="entry name" value="S_TKc"/>
    <property type="match status" value="1"/>
</dbReference>
<keyword evidence="11" id="KW-0472">Membrane</keyword>
<reference evidence="17" key="1">
    <citation type="journal article" date="2019" name="Int. J. Syst. Evol. Microbiol.">
        <title>The Global Catalogue of Microorganisms (GCM) 10K type strain sequencing project: providing services to taxonomists for standard genome sequencing and annotation.</title>
        <authorList>
            <consortium name="The Broad Institute Genomics Platform"/>
            <consortium name="The Broad Institute Genome Sequencing Center for Infectious Disease"/>
            <person name="Wu L."/>
            <person name="Ma J."/>
        </authorList>
    </citation>
    <scope>NUCLEOTIDE SEQUENCE [LARGE SCALE GENOMIC DNA]</scope>
    <source>
        <strain evidence="17">JCM 17782</strain>
    </source>
</reference>
<dbReference type="EC" id="2.7.11.1" evidence="2"/>
<evidence type="ECO:0000256" key="4">
    <source>
        <dbReference type="ARBA" id="ARBA00022527"/>
    </source>
</evidence>
<comment type="caution">
    <text evidence="16">The sequence shown here is derived from an EMBL/GenBank/DDBJ whole genome shotgun (WGS) entry which is preliminary data.</text>
</comment>
<keyword evidence="10" id="KW-1133">Transmembrane helix</keyword>
<keyword evidence="4 16" id="KW-0723">Serine/threonine-protein kinase</keyword>
<dbReference type="PROSITE" id="PS50011">
    <property type="entry name" value="PROTEIN_KINASE_DOM"/>
    <property type="match status" value="1"/>
</dbReference>
<protein>
    <recommendedName>
        <fullName evidence="2">non-specific serine/threonine protein kinase</fullName>
        <ecNumber evidence="2">2.7.11.1</ecNumber>
    </recommendedName>
</protein>
<evidence type="ECO:0000256" key="13">
    <source>
        <dbReference type="ARBA" id="ARBA00048679"/>
    </source>
</evidence>
<evidence type="ECO:0000256" key="6">
    <source>
        <dbReference type="ARBA" id="ARBA00022692"/>
    </source>
</evidence>
<dbReference type="CDD" id="cd14014">
    <property type="entry name" value="STKc_PknB_like"/>
    <property type="match status" value="1"/>
</dbReference>
<feature type="region of interest" description="Disordered" evidence="14">
    <location>
        <begin position="277"/>
        <end position="333"/>
    </location>
</feature>
<name>A0ABP8RFZ6_9MYCO</name>
<evidence type="ECO:0000313" key="17">
    <source>
        <dbReference type="Proteomes" id="UP001501417"/>
    </source>
</evidence>
<keyword evidence="3" id="KW-1003">Cell membrane</keyword>
<evidence type="ECO:0000256" key="14">
    <source>
        <dbReference type="SAM" id="MobiDB-lite"/>
    </source>
</evidence>
<feature type="region of interest" description="Disordered" evidence="14">
    <location>
        <begin position="361"/>
        <end position="389"/>
    </location>
</feature>
<dbReference type="InterPro" id="IPR026954">
    <property type="entry name" value="PknH-like_Extracell"/>
</dbReference>
<keyword evidence="9" id="KW-0067">ATP-binding</keyword>
<keyword evidence="7" id="KW-0547">Nucleotide-binding</keyword>
<evidence type="ECO:0000256" key="1">
    <source>
        <dbReference type="ARBA" id="ARBA00004162"/>
    </source>
</evidence>
<evidence type="ECO:0000256" key="8">
    <source>
        <dbReference type="ARBA" id="ARBA00022777"/>
    </source>
</evidence>
<evidence type="ECO:0000256" key="10">
    <source>
        <dbReference type="ARBA" id="ARBA00022989"/>
    </source>
</evidence>
<dbReference type="Proteomes" id="UP001501417">
    <property type="component" value="Unassembled WGS sequence"/>
</dbReference>
<dbReference type="PANTHER" id="PTHR43289">
    <property type="entry name" value="MITOGEN-ACTIVATED PROTEIN KINASE KINASE KINASE 20-RELATED"/>
    <property type="match status" value="1"/>
</dbReference>
<dbReference type="RefSeq" id="WP_264042023.1">
    <property type="nucleotide sequence ID" value="NZ_BAABGF010000017.1"/>
</dbReference>
<evidence type="ECO:0000256" key="2">
    <source>
        <dbReference type="ARBA" id="ARBA00012513"/>
    </source>
</evidence>
<feature type="compositionally biased region" description="Low complexity" evidence="14">
    <location>
        <begin position="371"/>
        <end position="382"/>
    </location>
</feature>
<dbReference type="InterPro" id="IPR011009">
    <property type="entry name" value="Kinase-like_dom_sf"/>
</dbReference>
<evidence type="ECO:0000256" key="12">
    <source>
        <dbReference type="ARBA" id="ARBA00047899"/>
    </source>
</evidence>
<dbReference type="InterPro" id="IPR038232">
    <property type="entry name" value="PknH-like_Extracell_sf"/>
</dbReference>
<dbReference type="Pfam" id="PF14032">
    <property type="entry name" value="PknH_C"/>
    <property type="match status" value="1"/>
</dbReference>
<keyword evidence="5" id="KW-0808">Transferase</keyword>
<dbReference type="GO" id="GO:0004674">
    <property type="term" value="F:protein serine/threonine kinase activity"/>
    <property type="evidence" value="ECO:0007669"/>
    <property type="project" value="UniProtKB-KW"/>
</dbReference>
<accession>A0ABP8RFZ6</accession>
<dbReference type="Pfam" id="PF00069">
    <property type="entry name" value="Pkinase"/>
    <property type="match status" value="1"/>
</dbReference>
<keyword evidence="6" id="KW-0812">Transmembrane</keyword>
<dbReference type="Gene3D" id="1.10.510.10">
    <property type="entry name" value="Transferase(Phosphotransferase) domain 1"/>
    <property type="match status" value="1"/>
</dbReference>
<dbReference type="InterPro" id="IPR008271">
    <property type="entry name" value="Ser/Thr_kinase_AS"/>
</dbReference>
<evidence type="ECO:0000256" key="9">
    <source>
        <dbReference type="ARBA" id="ARBA00022840"/>
    </source>
</evidence>
<evidence type="ECO:0000256" key="7">
    <source>
        <dbReference type="ARBA" id="ARBA00022741"/>
    </source>
</evidence>
<dbReference type="EMBL" id="BAABGF010000017">
    <property type="protein sequence ID" value="GAA4537426.1"/>
    <property type="molecule type" value="Genomic_DNA"/>
</dbReference>
<keyword evidence="8 16" id="KW-0418">Kinase</keyword>
<evidence type="ECO:0000313" key="16">
    <source>
        <dbReference type="EMBL" id="GAA4537426.1"/>
    </source>
</evidence>
<comment type="subcellular location">
    <subcellularLocation>
        <location evidence="1">Cell membrane</location>
        <topology evidence="1">Single-pass membrane protein</topology>
    </subcellularLocation>
</comment>
<keyword evidence="17" id="KW-1185">Reference proteome</keyword>
<comment type="catalytic activity">
    <reaction evidence="12">
        <text>L-threonyl-[protein] + ATP = O-phospho-L-threonyl-[protein] + ADP + H(+)</text>
        <dbReference type="Rhea" id="RHEA:46608"/>
        <dbReference type="Rhea" id="RHEA-COMP:11060"/>
        <dbReference type="Rhea" id="RHEA-COMP:11605"/>
        <dbReference type="ChEBI" id="CHEBI:15378"/>
        <dbReference type="ChEBI" id="CHEBI:30013"/>
        <dbReference type="ChEBI" id="CHEBI:30616"/>
        <dbReference type="ChEBI" id="CHEBI:61977"/>
        <dbReference type="ChEBI" id="CHEBI:456216"/>
        <dbReference type="EC" id="2.7.11.1"/>
    </reaction>
</comment>
<evidence type="ECO:0000256" key="11">
    <source>
        <dbReference type="ARBA" id="ARBA00023136"/>
    </source>
</evidence>
<gene>
    <name evidence="16" type="primary">pknJ</name>
    <name evidence="16" type="ORF">GCM10023161_14330</name>
</gene>
<dbReference type="Gene3D" id="3.30.200.20">
    <property type="entry name" value="Phosphorylase Kinase, domain 1"/>
    <property type="match status" value="1"/>
</dbReference>
<dbReference type="SUPFAM" id="SSF56112">
    <property type="entry name" value="Protein kinase-like (PK-like)"/>
    <property type="match status" value="1"/>
</dbReference>